<evidence type="ECO:0000313" key="2">
    <source>
        <dbReference type="Proteomes" id="UP000006729"/>
    </source>
</evidence>
<reference evidence="1 2" key="1">
    <citation type="journal article" date="2006" name="Science">
        <title>The genome of black cottonwood, Populus trichocarpa (Torr. &amp; Gray).</title>
        <authorList>
            <person name="Tuskan G.A."/>
            <person name="Difazio S."/>
            <person name="Jansson S."/>
            <person name="Bohlmann J."/>
            <person name="Grigoriev I."/>
            <person name="Hellsten U."/>
            <person name="Putnam N."/>
            <person name="Ralph S."/>
            <person name="Rombauts S."/>
            <person name="Salamov A."/>
            <person name="Schein J."/>
            <person name="Sterck L."/>
            <person name="Aerts A."/>
            <person name="Bhalerao R.R."/>
            <person name="Bhalerao R.P."/>
            <person name="Blaudez D."/>
            <person name="Boerjan W."/>
            <person name="Brun A."/>
            <person name="Brunner A."/>
            <person name="Busov V."/>
            <person name="Campbell M."/>
            <person name="Carlson J."/>
            <person name="Chalot M."/>
            <person name="Chapman J."/>
            <person name="Chen G.L."/>
            <person name="Cooper D."/>
            <person name="Coutinho P.M."/>
            <person name="Couturier J."/>
            <person name="Covert S."/>
            <person name="Cronk Q."/>
            <person name="Cunningham R."/>
            <person name="Davis J."/>
            <person name="Degroeve S."/>
            <person name="Dejardin A."/>
            <person name="Depamphilis C."/>
            <person name="Detter J."/>
            <person name="Dirks B."/>
            <person name="Dubchak I."/>
            <person name="Duplessis S."/>
            <person name="Ehlting J."/>
            <person name="Ellis B."/>
            <person name="Gendler K."/>
            <person name="Goodstein D."/>
            <person name="Gribskov M."/>
            <person name="Grimwood J."/>
            <person name="Groover A."/>
            <person name="Gunter L."/>
            <person name="Hamberger B."/>
            <person name="Heinze B."/>
            <person name="Helariutta Y."/>
            <person name="Henrissat B."/>
            <person name="Holligan D."/>
            <person name="Holt R."/>
            <person name="Huang W."/>
            <person name="Islam-Faridi N."/>
            <person name="Jones S."/>
            <person name="Jones-Rhoades M."/>
            <person name="Jorgensen R."/>
            <person name="Joshi C."/>
            <person name="Kangasjarvi J."/>
            <person name="Karlsson J."/>
            <person name="Kelleher C."/>
            <person name="Kirkpatrick R."/>
            <person name="Kirst M."/>
            <person name="Kohler A."/>
            <person name="Kalluri U."/>
            <person name="Larimer F."/>
            <person name="Leebens-Mack J."/>
            <person name="Leple J.C."/>
            <person name="Locascio P."/>
            <person name="Lou Y."/>
            <person name="Lucas S."/>
            <person name="Martin F."/>
            <person name="Montanini B."/>
            <person name="Napoli C."/>
            <person name="Nelson D.R."/>
            <person name="Nelson C."/>
            <person name="Nieminen K."/>
            <person name="Nilsson O."/>
            <person name="Pereda V."/>
            <person name="Peter G."/>
            <person name="Philippe R."/>
            <person name="Pilate G."/>
            <person name="Poliakov A."/>
            <person name="Razumovskaya J."/>
            <person name="Richardson P."/>
            <person name="Rinaldi C."/>
            <person name="Ritland K."/>
            <person name="Rouze P."/>
            <person name="Ryaboy D."/>
            <person name="Schmutz J."/>
            <person name="Schrader J."/>
            <person name="Segerman B."/>
            <person name="Shin H."/>
            <person name="Siddiqui A."/>
            <person name="Sterky F."/>
            <person name="Terry A."/>
            <person name="Tsai C.J."/>
            <person name="Uberbacher E."/>
            <person name="Unneberg P."/>
            <person name="Vahala J."/>
            <person name="Wall K."/>
            <person name="Wessler S."/>
            <person name="Yang G."/>
            <person name="Yin T."/>
            <person name="Douglas C."/>
            <person name="Marra M."/>
            <person name="Sandberg G."/>
            <person name="Van de Peer Y."/>
            <person name="Rokhsar D."/>
        </authorList>
    </citation>
    <scope>NUCLEOTIDE SEQUENCE [LARGE SCALE GENOMIC DNA]</scope>
    <source>
        <strain evidence="2">cv. Nisqually</strain>
    </source>
</reference>
<dbReference type="EMBL" id="CM009291">
    <property type="protein sequence ID" value="KAI9399153.1"/>
    <property type="molecule type" value="Genomic_DNA"/>
</dbReference>
<gene>
    <name evidence="1" type="ORF">POPTR_002G056700v4</name>
</gene>
<evidence type="ECO:0000313" key="1">
    <source>
        <dbReference type="EMBL" id="KAI9399153.1"/>
    </source>
</evidence>
<comment type="caution">
    <text evidence="1">The sequence shown here is derived from an EMBL/GenBank/DDBJ whole genome shotgun (WGS) entry which is preliminary data.</text>
</comment>
<keyword evidence="2" id="KW-1185">Reference proteome</keyword>
<dbReference type="Proteomes" id="UP000006729">
    <property type="component" value="Chromosome 2"/>
</dbReference>
<protein>
    <submittedName>
        <fullName evidence="1">Uncharacterized protein</fullName>
    </submittedName>
</protein>
<proteinExistence type="predicted"/>
<organism evidence="1 2">
    <name type="scientific">Populus trichocarpa</name>
    <name type="common">Western balsam poplar</name>
    <name type="synonym">Populus balsamifera subsp. trichocarpa</name>
    <dbReference type="NCBI Taxonomy" id="3694"/>
    <lineage>
        <taxon>Eukaryota</taxon>
        <taxon>Viridiplantae</taxon>
        <taxon>Streptophyta</taxon>
        <taxon>Embryophyta</taxon>
        <taxon>Tracheophyta</taxon>
        <taxon>Spermatophyta</taxon>
        <taxon>Magnoliopsida</taxon>
        <taxon>eudicotyledons</taxon>
        <taxon>Gunneridae</taxon>
        <taxon>Pentapetalae</taxon>
        <taxon>rosids</taxon>
        <taxon>fabids</taxon>
        <taxon>Malpighiales</taxon>
        <taxon>Salicaceae</taxon>
        <taxon>Saliceae</taxon>
        <taxon>Populus</taxon>
    </lineage>
</organism>
<name>A0ACC0TCQ4_POPTR</name>
<sequence length="155" mass="17753">MKTSEANGARQYNKSEHPRLRWTPVLHEHFVEAVESLGGKYKATPKRILQMMSVKELRISHIKSHLQMYRSMKGPRNFNVIIPMRKHLQAERKLLDGKGISSSFSSQRIQAQALLAVSPGKKILTGYQLKLVSSHCRLSSHQWRAVPPKKESYGH</sequence>
<accession>A0ACC0TCQ4</accession>